<feature type="compositionally biased region" description="Basic and acidic residues" evidence="1">
    <location>
        <begin position="967"/>
        <end position="980"/>
    </location>
</feature>
<dbReference type="InterPro" id="IPR029978">
    <property type="entry name" value="LMO-7"/>
</dbReference>
<dbReference type="InterPro" id="IPR031865">
    <property type="entry name" value="DUF4757"/>
</dbReference>
<dbReference type="SMART" id="SM00228">
    <property type="entry name" value="PDZ"/>
    <property type="match status" value="1"/>
</dbReference>
<feature type="region of interest" description="Disordered" evidence="1">
    <location>
        <begin position="875"/>
        <end position="937"/>
    </location>
</feature>
<feature type="region of interest" description="Disordered" evidence="1">
    <location>
        <begin position="967"/>
        <end position="1073"/>
    </location>
</feature>
<dbReference type="GO" id="GO:0030155">
    <property type="term" value="P:regulation of cell adhesion"/>
    <property type="evidence" value="ECO:0007669"/>
    <property type="project" value="InterPro"/>
</dbReference>
<evidence type="ECO:0000313" key="4">
    <source>
        <dbReference type="Proteomes" id="UP000824540"/>
    </source>
</evidence>
<dbReference type="SUPFAM" id="SSF50156">
    <property type="entry name" value="PDZ domain-like"/>
    <property type="match status" value="1"/>
</dbReference>
<keyword evidence="4" id="KW-1185">Reference proteome</keyword>
<organism evidence="3 4">
    <name type="scientific">Albula glossodonta</name>
    <name type="common">roundjaw bonefish</name>
    <dbReference type="NCBI Taxonomy" id="121402"/>
    <lineage>
        <taxon>Eukaryota</taxon>
        <taxon>Metazoa</taxon>
        <taxon>Chordata</taxon>
        <taxon>Craniata</taxon>
        <taxon>Vertebrata</taxon>
        <taxon>Euteleostomi</taxon>
        <taxon>Actinopterygii</taxon>
        <taxon>Neopterygii</taxon>
        <taxon>Teleostei</taxon>
        <taxon>Albuliformes</taxon>
        <taxon>Albulidae</taxon>
        <taxon>Albula</taxon>
    </lineage>
</organism>
<feature type="compositionally biased region" description="Polar residues" evidence="1">
    <location>
        <begin position="470"/>
        <end position="479"/>
    </location>
</feature>
<dbReference type="GO" id="GO:0023051">
    <property type="term" value="P:regulation of signaling"/>
    <property type="evidence" value="ECO:0007669"/>
    <property type="project" value="InterPro"/>
</dbReference>
<evidence type="ECO:0000313" key="3">
    <source>
        <dbReference type="EMBL" id="KAG9349551.1"/>
    </source>
</evidence>
<feature type="compositionally biased region" description="Polar residues" evidence="1">
    <location>
        <begin position="430"/>
        <end position="442"/>
    </location>
</feature>
<name>A0A8T2PED3_9TELE</name>
<reference evidence="3" key="1">
    <citation type="thesis" date="2021" institute="BYU ScholarsArchive" country="Provo, UT, USA">
        <title>Applications of and Algorithms for Genome Assembly and Genomic Analyses with an Emphasis on Marine Teleosts.</title>
        <authorList>
            <person name="Pickett B.D."/>
        </authorList>
    </citation>
    <scope>NUCLEOTIDE SEQUENCE</scope>
    <source>
        <strain evidence="3">HI-2016</strain>
    </source>
</reference>
<gene>
    <name evidence="3" type="ORF">JZ751_027998</name>
</gene>
<dbReference type="Gene3D" id="2.30.42.10">
    <property type="match status" value="1"/>
</dbReference>
<dbReference type="InterPro" id="IPR036034">
    <property type="entry name" value="PDZ_sf"/>
</dbReference>
<dbReference type="Pfam" id="PF15949">
    <property type="entry name" value="DUF4757"/>
    <property type="match status" value="1"/>
</dbReference>
<feature type="compositionally biased region" description="Basic and acidic residues" evidence="1">
    <location>
        <begin position="675"/>
        <end position="689"/>
    </location>
</feature>
<dbReference type="PANTHER" id="PTHR46767:SF1">
    <property type="entry name" value="LIM DOMAIN ONLY PROTEIN 7"/>
    <property type="match status" value="1"/>
</dbReference>
<proteinExistence type="predicted"/>
<feature type="region of interest" description="Disordered" evidence="1">
    <location>
        <begin position="601"/>
        <end position="761"/>
    </location>
</feature>
<dbReference type="OrthoDB" id="15627at2759"/>
<dbReference type="SUPFAM" id="SSF47576">
    <property type="entry name" value="Calponin-homology domain, CH-domain"/>
    <property type="match status" value="1"/>
</dbReference>
<sequence>MRLAHSSTATFLQTPLHCRGQGGPALAAPHRTGNRASLNQRLSQRLPQPAVCQHCCSTLLRLPLEGWGGSEGPYTSSLSFTHPLEVTKKRFGSSNFRSALENGVLLLINKLKPGIVKRVNRLSTPIAGLDNINVFLKACGKLGLKEAQLFHPGDLQDLSSRVTVKQEETNRRLKNALEDSSGSKANVRDSGFGDSWYTEKEELFSLHSSHKREDSLDSLDSVESRTLSISSDATLKGSSEGCGSDAEAELGFKMTESKDSLHYRRSLVVEPRVSTQFNQFLPTKDKQTGYVPAPLRKKRAERHEDNRRSWASPMYTEEDGTFTRLFQKRSGYDGSKSMSDIPVDPAVLRQVRYEELQKIRAQARESEDQWQDDLTKWKNRRRSVNSDIVKKKEEREQIESITSGGSTRKSKTFKEMQEERESREQGAPTRYNSSLYSSSQDVFSEPTVTPQPLPRPQPRARTLPPRSHTVDSLYTTTDGAVSPPVPPVQEERSPAQALEPDHITSTLRPRSPSPAKTGTTRASPTIREEPEEIGPNLIELTSVVSNNRTETVLAPDTAPAPAPAPTPTLSEQPSRTCSNITPAFMSKPVDSSAIPKAISKAPEFKSPFSRAVEEQSSSSVYKSNSMDTKPGPARVSASLPRSYQRTESARLPSVVTPRPFGTQSTRISSLPRTFAMDDSHKRLNGETDSQKSSAPSRYSQFMTEEEKRAQVSPALSSNEDEEEEEEEEQKQPLGETPATQSSSDALKPKKETTLVSAPESEDMQELFSDMRICLNQKPNSSQGFGFQTNWDSTGASIRSIQEGSPAELCQLRVGDEVLAVSGHKVSNMTYEQWKGAMDDALQKGCLVMDIRRHGKNSSPEKYINTCSEFNLQSSESTVKAPITSSQPVNDLESKDMNGGFREESVTMRNKGGSESAISDVPSISTSSNRWSWDSEDERRRQEKWQKEQERLLQEKYKRDQEKLDEEFRRAQQEATKEVSKYQELALPPSLDDPTQHEEEQCQQSELEERKRRERQEQLQREERERQRRAEEMRQQRMREEEEAERRRLEEEERRRQEAAEEQRQEHERMQQQW</sequence>
<protein>
    <recommendedName>
        <fullName evidence="2">PDZ domain-containing protein</fullName>
    </recommendedName>
</protein>
<dbReference type="InterPro" id="IPR041489">
    <property type="entry name" value="PDZ_6"/>
</dbReference>
<dbReference type="Proteomes" id="UP000824540">
    <property type="component" value="Unassembled WGS sequence"/>
</dbReference>
<dbReference type="InterPro" id="IPR001478">
    <property type="entry name" value="PDZ"/>
</dbReference>
<feature type="compositionally biased region" description="Polar residues" evidence="1">
    <location>
        <begin position="614"/>
        <end position="627"/>
    </location>
</feature>
<evidence type="ECO:0000259" key="2">
    <source>
        <dbReference type="PROSITE" id="PS50106"/>
    </source>
</evidence>
<feature type="compositionally biased region" description="Polar residues" evidence="1">
    <location>
        <begin position="569"/>
        <end position="581"/>
    </location>
</feature>
<evidence type="ECO:0000256" key="1">
    <source>
        <dbReference type="SAM" id="MobiDB-lite"/>
    </source>
</evidence>
<dbReference type="AlphaFoldDB" id="A0A8T2PED3"/>
<feature type="region of interest" description="Disordered" evidence="1">
    <location>
        <begin position="393"/>
        <end position="537"/>
    </location>
</feature>
<dbReference type="PROSITE" id="PS50106">
    <property type="entry name" value="PDZ"/>
    <property type="match status" value="1"/>
</dbReference>
<feature type="compositionally biased region" description="Polar residues" evidence="1">
    <location>
        <begin position="503"/>
        <end position="523"/>
    </location>
</feature>
<feature type="region of interest" description="Disordered" evidence="1">
    <location>
        <begin position="553"/>
        <end position="587"/>
    </location>
</feature>
<comment type="caution">
    <text evidence="3">The sequence shown here is derived from an EMBL/GenBank/DDBJ whole genome shotgun (WGS) entry which is preliminary data.</text>
</comment>
<feature type="compositionally biased region" description="Basic and acidic residues" evidence="1">
    <location>
        <begin position="412"/>
        <end position="424"/>
    </location>
</feature>
<feature type="compositionally biased region" description="Basic and acidic residues" evidence="1">
    <location>
        <begin position="891"/>
        <end position="905"/>
    </location>
</feature>
<feature type="compositionally biased region" description="Basic and acidic residues" evidence="1">
    <location>
        <begin position="1006"/>
        <end position="1073"/>
    </location>
</feature>
<feature type="compositionally biased region" description="Acidic residues" evidence="1">
    <location>
        <begin position="718"/>
        <end position="728"/>
    </location>
</feature>
<feature type="compositionally biased region" description="Polar residues" evidence="1">
    <location>
        <begin position="921"/>
        <end position="931"/>
    </location>
</feature>
<feature type="compositionally biased region" description="Polar residues" evidence="1">
    <location>
        <begin position="661"/>
        <end position="671"/>
    </location>
</feature>
<feature type="compositionally biased region" description="Polar residues" evidence="1">
    <location>
        <begin position="875"/>
        <end position="888"/>
    </location>
</feature>
<dbReference type="EMBL" id="JAFBMS010000009">
    <property type="protein sequence ID" value="KAG9349551.1"/>
    <property type="molecule type" value="Genomic_DNA"/>
</dbReference>
<dbReference type="Gene3D" id="1.10.418.10">
    <property type="entry name" value="Calponin-like domain"/>
    <property type="match status" value="1"/>
</dbReference>
<dbReference type="PANTHER" id="PTHR46767">
    <property type="entry name" value="LIM DOMAIN ONLY PROTEIN 7"/>
    <property type="match status" value="1"/>
</dbReference>
<feature type="compositionally biased region" description="Polar residues" evidence="1">
    <location>
        <begin position="690"/>
        <end position="702"/>
    </location>
</feature>
<accession>A0A8T2PED3</accession>
<dbReference type="InterPro" id="IPR036872">
    <property type="entry name" value="CH_dom_sf"/>
</dbReference>
<feature type="domain" description="PDZ" evidence="2">
    <location>
        <begin position="771"/>
        <end position="832"/>
    </location>
</feature>
<dbReference type="Pfam" id="PF17820">
    <property type="entry name" value="PDZ_6"/>
    <property type="match status" value="1"/>
</dbReference>